<proteinExistence type="predicted"/>
<organism evidence="1 2">
    <name type="scientific">Eretmocerus hayati</name>
    <dbReference type="NCBI Taxonomy" id="131215"/>
    <lineage>
        <taxon>Eukaryota</taxon>
        <taxon>Metazoa</taxon>
        <taxon>Ecdysozoa</taxon>
        <taxon>Arthropoda</taxon>
        <taxon>Hexapoda</taxon>
        <taxon>Insecta</taxon>
        <taxon>Pterygota</taxon>
        <taxon>Neoptera</taxon>
        <taxon>Endopterygota</taxon>
        <taxon>Hymenoptera</taxon>
        <taxon>Apocrita</taxon>
        <taxon>Proctotrupomorpha</taxon>
        <taxon>Chalcidoidea</taxon>
        <taxon>Aphelinidae</taxon>
        <taxon>Aphelininae</taxon>
        <taxon>Eretmocerus</taxon>
    </lineage>
</organism>
<accession>A0ACC2PNF0</accession>
<gene>
    <name evidence="1" type="ORF">QAD02_020345</name>
</gene>
<name>A0ACC2PNF0_9HYME</name>
<dbReference type="EMBL" id="CM056741">
    <property type="protein sequence ID" value="KAJ8684553.1"/>
    <property type="molecule type" value="Genomic_DNA"/>
</dbReference>
<protein>
    <submittedName>
        <fullName evidence="1">Uncharacterized protein</fullName>
    </submittedName>
</protein>
<evidence type="ECO:0000313" key="1">
    <source>
        <dbReference type="EMBL" id="KAJ8684553.1"/>
    </source>
</evidence>
<evidence type="ECO:0000313" key="2">
    <source>
        <dbReference type="Proteomes" id="UP001239111"/>
    </source>
</evidence>
<comment type="caution">
    <text evidence="1">The sequence shown here is derived from an EMBL/GenBank/DDBJ whole genome shotgun (WGS) entry which is preliminary data.</text>
</comment>
<sequence>MLDQRVAASSLNASNIEKTLQNSLSALQESVTASHFKLVNRLSSAKTLPIFTGDPLEFSLLQQTFESVVLDKIVPSLRLLPNVESGQGNIVELSTKLRNAAVAIRSLKGIGYLHNADLIRENLRKLPMNTISKLPMNTISDYVKYVSRQMDRLSNLEHLAEFLYEEAKIYAYPVS</sequence>
<keyword evidence="2" id="KW-1185">Reference proteome</keyword>
<dbReference type="Proteomes" id="UP001239111">
    <property type="component" value="Chromosome 1"/>
</dbReference>
<reference evidence="1" key="1">
    <citation type="submission" date="2023-04" db="EMBL/GenBank/DDBJ databases">
        <title>A chromosome-level genome assembly of the parasitoid wasp Eretmocerus hayati.</title>
        <authorList>
            <person name="Zhong Y."/>
            <person name="Liu S."/>
            <person name="Liu Y."/>
        </authorList>
    </citation>
    <scope>NUCLEOTIDE SEQUENCE</scope>
    <source>
        <strain evidence="1">ZJU_SS_LIU_2023</strain>
    </source>
</reference>